<feature type="transmembrane region" description="Helical" evidence="1">
    <location>
        <begin position="12"/>
        <end position="33"/>
    </location>
</feature>
<sequence length="253" mass="27810">MIIAETANITLIWFGVSLAASVLTFLVTAFYVYKYRSTKAAIIAGSASLSSLASLISNAIYISAMFIPDVSLPVTEALFGVERAFAFFTIFYAFHCIIPKVVQGHKLVVYVGYVWMVVTVAIGIAVSVLISGMAESTVHLMLLLFHSIWGFIAVTLLLYFMNTKYFNRKTGSTMMAFIGLHLFSAIATISIAYSTSYNITLLNAILFFFSYLPVRIAAIIAACYGSTWIQGSSNKNYIISNTETEDLEANPKH</sequence>
<keyword evidence="1" id="KW-1133">Transmembrane helix</keyword>
<feature type="transmembrane region" description="Helical" evidence="1">
    <location>
        <begin position="140"/>
        <end position="161"/>
    </location>
</feature>
<dbReference type="Proteomes" id="UP001476247">
    <property type="component" value="Unassembled WGS sequence"/>
</dbReference>
<keyword evidence="1" id="KW-0812">Transmembrane</keyword>
<feature type="transmembrane region" description="Helical" evidence="1">
    <location>
        <begin position="40"/>
        <end position="64"/>
    </location>
</feature>
<evidence type="ECO:0000313" key="2">
    <source>
        <dbReference type="EMBL" id="GAA5796096.1"/>
    </source>
</evidence>
<accession>A0ABP9XMR9</accession>
<proteinExistence type="predicted"/>
<comment type="caution">
    <text evidence="2">The sequence shown here is derived from an EMBL/GenBank/DDBJ whole genome shotgun (WGS) entry which is preliminary data.</text>
</comment>
<gene>
    <name evidence="2" type="ORF">HPULCUR_001465</name>
</gene>
<evidence type="ECO:0000256" key="1">
    <source>
        <dbReference type="SAM" id="Phobius"/>
    </source>
</evidence>
<protein>
    <submittedName>
        <fullName evidence="2">Uncharacterized protein</fullName>
    </submittedName>
</protein>
<organism evidence="2 3">
    <name type="scientific">Helicostylum pulchrum</name>
    <dbReference type="NCBI Taxonomy" id="562976"/>
    <lineage>
        <taxon>Eukaryota</taxon>
        <taxon>Fungi</taxon>
        <taxon>Fungi incertae sedis</taxon>
        <taxon>Mucoromycota</taxon>
        <taxon>Mucoromycotina</taxon>
        <taxon>Mucoromycetes</taxon>
        <taxon>Mucorales</taxon>
        <taxon>Mucorineae</taxon>
        <taxon>Mucoraceae</taxon>
        <taxon>Helicostylum</taxon>
    </lineage>
</organism>
<dbReference type="EMBL" id="BAABUJ010000005">
    <property type="protein sequence ID" value="GAA5796096.1"/>
    <property type="molecule type" value="Genomic_DNA"/>
</dbReference>
<keyword evidence="1" id="KW-0472">Membrane</keyword>
<evidence type="ECO:0000313" key="3">
    <source>
        <dbReference type="Proteomes" id="UP001476247"/>
    </source>
</evidence>
<name>A0ABP9XMR9_9FUNG</name>
<feature type="transmembrane region" description="Helical" evidence="1">
    <location>
        <begin position="84"/>
        <end position="102"/>
    </location>
</feature>
<feature type="transmembrane region" description="Helical" evidence="1">
    <location>
        <begin position="199"/>
        <end position="225"/>
    </location>
</feature>
<reference evidence="2 3" key="1">
    <citation type="submission" date="2024-04" db="EMBL/GenBank/DDBJ databases">
        <title>genome sequences of Mucor flavus KT1a and Helicostylum pulchrum KT1b strains isolation_sourced from the surface of a dry-aged beef.</title>
        <authorList>
            <person name="Toyotome T."/>
            <person name="Hosono M."/>
            <person name="Torimaru M."/>
            <person name="Fukuda K."/>
            <person name="Mikami N."/>
        </authorList>
    </citation>
    <scope>NUCLEOTIDE SEQUENCE [LARGE SCALE GENOMIC DNA]</scope>
    <source>
        <strain evidence="2 3">KT1b</strain>
    </source>
</reference>
<feature type="transmembrane region" description="Helical" evidence="1">
    <location>
        <begin position="109"/>
        <end position="134"/>
    </location>
</feature>
<feature type="transmembrane region" description="Helical" evidence="1">
    <location>
        <begin position="173"/>
        <end position="193"/>
    </location>
</feature>
<keyword evidence="3" id="KW-1185">Reference proteome</keyword>